<dbReference type="InterPro" id="IPR001747">
    <property type="entry name" value="Vitellogenin_N"/>
</dbReference>
<dbReference type="SMART" id="SM01169">
    <property type="entry name" value="DUF1943"/>
    <property type="match status" value="1"/>
</dbReference>
<dbReference type="Proteomes" id="UP000027135">
    <property type="component" value="Unassembled WGS sequence"/>
</dbReference>
<dbReference type="Gene3D" id="1.25.10.20">
    <property type="entry name" value="Vitellinogen, superhelical"/>
    <property type="match status" value="1"/>
</dbReference>
<gene>
    <name evidence="10" type="ORF">L798_08787</name>
</gene>
<sequence>MRSPEKTVLCTICLLILSKSYADHGWKPRKEHMFALDGRTVAGIPSLGQQQHSGIRYRGILRVQTDTSGLFLKLQNMTYTKLHENLPEGWWSNTDNARENFRELPITSSTIAVRLSRQGVETVSFKTGLDDWEMNLIQGIVNQLQIDLKFLKRGQKGKRNQINASYKMMENSVFGRCEVLYEVTRIPRSVALARAEWFPSADICGNMNFVEIFRTRNLTNCEYSAEFHFGLPKSKECHPGGNMCQDFWKRVSITRLSGCGDQNDFRILQTETNSRVLVNLHLHGESEASVSSYITMNLISMKETSRRFSPPADPIVSNELKFKFTHANGHKDTCPLLEEMEKYYPRYTEETTNITPSASTNKGATNDIPTSMNATNLNTTQPEVSNKERNQWELGLLGLHNPPHQPLIPNALGLQGSERSFQQIQKLKETITDVATDFEESTLIHEKMTLEKVLVAVRICRTMTLFDLKRAVSSVNFQPQNNKQQLTESKVYRDVMVMCGTNPAFHILRTWIEQKDLRGEEANQVMVTMPAHLQTPGPDIVRQFYDMIQSMAVREDPQLKTTSILAFSHLLRIACVDSRSRYAQYTDETFDATCERHHASEYISWFTSMLRSDASLRRVYVAALGNTGAVAALGPLKAFAEDATITPYLRATAILAMKYQALSFPEQTSKILFSLYHDVGQPVAVRVAAVSLLFYTRPQLVLLQRIAVLTWYDPSLAVAAFVRSSLVSLANLKDPLLSVLSRYARMVLSLVNPVPLGLHKSHNVMWSTVSGSLQEIVFNQLLHETSLDATNFYYRYTHRLEGVSRVAFQGDLFVSNPDQFLTLLRELIHPRPDTLQARPAIENIERHTSWLRKNLNIAQRTLPKFEGDFRIQFGKLMERIFPFDKKLLVELSKAGRNLVEQMKTGKDFHYQKIDKTTIRTAVVTELGFPINFDLSVPWAFRLVGNAKMDVENKVLEMHIDMTYTSHLLSELCFYTTWDETVHMAASHGVSVFRLPPLTLTAVIYKNDIMQMAAKIDEAHDNSLIFHHSSKPFTSQHGIFDSTTATRKRSESVIHAKRTTQKLRSVIPNININYTTEGPNVSPLAWLKNGINIQGHLMMWPSLEASSISVELDGLNSINFDLGLRKMPGYENFVPAEEQVNTAPNESDTEFLGQQNVSSATTSLDQVTTTERSFSFEDSTPTFSQNNATTDNIETIAFYDTATTDATSNFKAETEANTAQIPADKNTSHTRITDMNGMEHSHHSFNASYINPFSTQVKGNPFRYLLAQTIDEIHSDNAYVVDINMRVNGTESKTFTTFWTYAAGYNGGVHRFGFFLTEAARQIRFTSTLIASATPVMNLKDIIRSNTTASIHADMVYNDDGRECQLSLKTVMGHSTMKAESLEEEHLTDKCIDNYEGPKTDIDPRCLQAVMEAMFMDRYDVTVTYNDESKSFGPVVNQYYDYLRYSMWPYATDDIEDPTQEFAPANTITAVLEISPRLDNVNAWIRTPSRKTDFSNIPVNPMMTNILRYNPAVSYARRIRGESYCGHGGSKFLTFDGVEFDYNLTSCWHLLSKDCSGHSRIAILTRPDENNETEVEVNLDNYQIVHLSPGLNVSVNGQGLQLAENTVVEITDEAGTVLLQFEAAETPERLISVNMPAHGFRIIYTGSSTLIMVSLN</sequence>
<feature type="region of interest" description="Disordered" evidence="6">
    <location>
        <begin position="353"/>
        <end position="372"/>
    </location>
</feature>
<evidence type="ECO:0000256" key="4">
    <source>
        <dbReference type="ARBA" id="ARBA00023180"/>
    </source>
</evidence>
<reference evidence="10 11" key="1">
    <citation type="journal article" date="2014" name="Nat. Commun.">
        <title>Molecular traces of alternative social organization in a termite genome.</title>
        <authorList>
            <person name="Terrapon N."/>
            <person name="Li C."/>
            <person name="Robertson H.M."/>
            <person name="Ji L."/>
            <person name="Meng X."/>
            <person name="Booth W."/>
            <person name="Chen Z."/>
            <person name="Childers C.P."/>
            <person name="Glastad K.M."/>
            <person name="Gokhale K."/>
            <person name="Gowin J."/>
            <person name="Gronenberg W."/>
            <person name="Hermansen R.A."/>
            <person name="Hu H."/>
            <person name="Hunt B.G."/>
            <person name="Huylmans A.K."/>
            <person name="Khalil S.M."/>
            <person name="Mitchell R.D."/>
            <person name="Munoz-Torres M.C."/>
            <person name="Mustard J.A."/>
            <person name="Pan H."/>
            <person name="Reese J.T."/>
            <person name="Scharf M.E."/>
            <person name="Sun F."/>
            <person name="Vogel H."/>
            <person name="Xiao J."/>
            <person name="Yang W."/>
            <person name="Yang Z."/>
            <person name="Yang Z."/>
            <person name="Zhou J."/>
            <person name="Zhu J."/>
            <person name="Brent C.S."/>
            <person name="Elsik C.G."/>
            <person name="Goodisman M.A."/>
            <person name="Liberles D.A."/>
            <person name="Roe R.M."/>
            <person name="Vargo E.L."/>
            <person name="Vilcinskas A."/>
            <person name="Wang J."/>
            <person name="Bornberg-Bauer E."/>
            <person name="Korb J."/>
            <person name="Zhang G."/>
            <person name="Liebig J."/>
        </authorList>
    </citation>
    <scope>NUCLEOTIDE SEQUENCE [LARGE SCALE GENOMIC DNA]</scope>
    <source>
        <tissue evidence="10">Whole organism</tissue>
    </source>
</reference>
<keyword evidence="11" id="KW-1185">Reference proteome</keyword>
<evidence type="ECO:0000256" key="2">
    <source>
        <dbReference type="ARBA" id="ARBA00022761"/>
    </source>
</evidence>
<dbReference type="InterPro" id="IPR011030">
    <property type="entry name" value="Lipovitellin_superhlx_dom"/>
</dbReference>
<dbReference type="SUPFAM" id="SSF48431">
    <property type="entry name" value="Lipovitellin-phosvitin complex, superhelical domain"/>
    <property type="match status" value="1"/>
</dbReference>
<dbReference type="SMART" id="SM00638">
    <property type="entry name" value="LPD_N"/>
    <property type="match status" value="1"/>
</dbReference>
<evidence type="ECO:0000313" key="10">
    <source>
        <dbReference type="EMBL" id="KDR16478.1"/>
    </source>
</evidence>
<dbReference type="InterPro" id="IPR015819">
    <property type="entry name" value="Lipid_transp_b-sht_shell"/>
</dbReference>
<dbReference type="OrthoDB" id="160294at2759"/>
<evidence type="ECO:0000256" key="7">
    <source>
        <dbReference type="SAM" id="SignalP"/>
    </source>
</evidence>
<dbReference type="OMA" id="FTHANGH"/>
<dbReference type="Gene3D" id="2.30.230.10">
    <property type="entry name" value="Lipovitellin, beta-sheet shell regions, chain A"/>
    <property type="match status" value="1"/>
</dbReference>
<dbReference type="InterPro" id="IPR015255">
    <property type="entry name" value="Vitellinogen_open_b-sht"/>
</dbReference>
<evidence type="ECO:0000259" key="8">
    <source>
        <dbReference type="PROSITE" id="PS51211"/>
    </source>
</evidence>
<dbReference type="GO" id="GO:0045735">
    <property type="term" value="F:nutrient reservoir activity"/>
    <property type="evidence" value="ECO:0007669"/>
    <property type="project" value="UniProtKB-KW"/>
</dbReference>
<dbReference type="InterPro" id="IPR001846">
    <property type="entry name" value="VWF_type-D"/>
</dbReference>
<evidence type="ECO:0000256" key="3">
    <source>
        <dbReference type="ARBA" id="ARBA00023157"/>
    </source>
</evidence>
<feature type="chain" id="PRO_5001648291" evidence="7">
    <location>
        <begin position="23"/>
        <end position="1655"/>
    </location>
</feature>
<dbReference type="GO" id="GO:0005319">
    <property type="term" value="F:lipid transporter activity"/>
    <property type="evidence" value="ECO:0007669"/>
    <property type="project" value="InterPro"/>
</dbReference>
<evidence type="ECO:0000256" key="6">
    <source>
        <dbReference type="SAM" id="MobiDB-lite"/>
    </source>
</evidence>
<dbReference type="PROSITE" id="PS51233">
    <property type="entry name" value="VWFD"/>
    <property type="match status" value="1"/>
</dbReference>
<comment type="caution">
    <text evidence="5">Lacks conserved residue(s) required for the propagation of feature annotation.</text>
</comment>
<dbReference type="Pfam" id="PF00094">
    <property type="entry name" value="VWD"/>
    <property type="match status" value="1"/>
</dbReference>
<feature type="domain" description="VWFD" evidence="9">
    <location>
        <begin position="1521"/>
        <end position="1655"/>
    </location>
</feature>
<name>A0A067R0P6_ZOONE</name>
<accession>A0A067R0P6</accession>
<evidence type="ECO:0000259" key="9">
    <source>
        <dbReference type="PROSITE" id="PS51233"/>
    </source>
</evidence>
<dbReference type="EMBL" id="KK852791">
    <property type="protein sequence ID" value="KDR16478.1"/>
    <property type="molecule type" value="Genomic_DNA"/>
</dbReference>
<dbReference type="PROSITE" id="PS51211">
    <property type="entry name" value="VITELLOGENIN"/>
    <property type="match status" value="1"/>
</dbReference>
<keyword evidence="4" id="KW-0325">Glycoprotein</keyword>
<evidence type="ECO:0000256" key="5">
    <source>
        <dbReference type="PROSITE-ProRule" id="PRU00557"/>
    </source>
</evidence>
<organism evidence="10 11">
    <name type="scientific">Zootermopsis nevadensis</name>
    <name type="common">Dampwood termite</name>
    <dbReference type="NCBI Taxonomy" id="136037"/>
    <lineage>
        <taxon>Eukaryota</taxon>
        <taxon>Metazoa</taxon>
        <taxon>Ecdysozoa</taxon>
        <taxon>Arthropoda</taxon>
        <taxon>Hexapoda</taxon>
        <taxon>Insecta</taxon>
        <taxon>Pterygota</taxon>
        <taxon>Neoptera</taxon>
        <taxon>Polyneoptera</taxon>
        <taxon>Dictyoptera</taxon>
        <taxon>Blattodea</taxon>
        <taxon>Blattoidea</taxon>
        <taxon>Termitoidae</taxon>
        <taxon>Termopsidae</taxon>
        <taxon>Zootermopsis</taxon>
    </lineage>
</organism>
<keyword evidence="1 7" id="KW-0732">Signal</keyword>
<dbReference type="eggNOG" id="KOG4338">
    <property type="taxonomic scope" value="Eukaryota"/>
</dbReference>
<dbReference type="PANTHER" id="PTHR23345">
    <property type="entry name" value="VITELLOGENIN-RELATED"/>
    <property type="match status" value="1"/>
</dbReference>
<evidence type="ECO:0000256" key="1">
    <source>
        <dbReference type="ARBA" id="ARBA00022729"/>
    </source>
</evidence>
<dbReference type="InterPro" id="IPR015816">
    <property type="entry name" value="Vitellinogen_b-sht_N"/>
</dbReference>
<keyword evidence="3" id="KW-1015">Disulfide bond</keyword>
<evidence type="ECO:0000313" key="11">
    <source>
        <dbReference type="Proteomes" id="UP000027135"/>
    </source>
</evidence>
<dbReference type="PANTHER" id="PTHR23345:SF15">
    <property type="entry name" value="VITELLOGENIN 1-RELATED"/>
    <property type="match status" value="1"/>
</dbReference>
<proteinExistence type="predicted"/>
<dbReference type="SUPFAM" id="SSF56968">
    <property type="entry name" value="Lipovitellin-phosvitin complex, beta-sheet shell regions"/>
    <property type="match status" value="1"/>
</dbReference>
<dbReference type="Pfam" id="PF09172">
    <property type="entry name" value="Vit_open_b-sht"/>
    <property type="match status" value="1"/>
</dbReference>
<feature type="domain" description="Vitellogenin" evidence="8">
    <location>
        <begin position="26"/>
        <end position="797"/>
    </location>
</feature>
<dbReference type="InParanoid" id="A0A067R0P6"/>
<dbReference type="Pfam" id="PF01347">
    <property type="entry name" value="Vitellogenin_N"/>
    <property type="match status" value="1"/>
</dbReference>
<feature type="signal peptide" evidence="7">
    <location>
        <begin position="1"/>
        <end position="22"/>
    </location>
</feature>
<dbReference type="InterPro" id="IPR050733">
    <property type="entry name" value="Vitellogenin/Apolipophorin"/>
</dbReference>
<protein>
    <submittedName>
        <fullName evidence="10">Vitellogenin</fullName>
    </submittedName>
</protein>
<keyword evidence="2" id="KW-0758">Storage protein</keyword>